<reference evidence="1 2" key="1">
    <citation type="submission" date="2021-03" db="EMBL/GenBank/DDBJ databases">
        <title>Genomic Encyclopedia of Type Strains, Phase IV (KMG-IV): sequencing the most valuable type-strain genomes for metagenomic binning, comparative biology and taxonomic classification.</title>
        <authorList>
            <person name="Goeker M."/>
        </authorList>
    </citation>
    <scope>NUCLEOTIDE SEQUENCE [LARGE SCALE GENOMIC DNA]</scope>
    <source>
        <strain evidence="1 2">DSM 101953</strain>
    </source>
</reference>
<dbReference type="EMBL" id="JAGGLV010000003">
    <property type="protein sequence ID" value="MBP2111201.1"/>
    <property type="molecule type" value="Genomic_DNA"/>
</dbReference>
<gene>
    <name evidence="1" type="ORF">J2Z70_001342</name>
</gene>
<sequence length="311" mass="35149">MFTYIGNGAYCYSNSTSMLLDTVGERIPAESIEVLSGVGLGALWFKEDNMVFFSNGVPHIGVSKALDILGFTITEHSSIDSSNIEGILTTAIKQHPVLLGPLDMGYLRYMPNHSYLHGCDHYVLAFGIENGVVRLHDPAGYPYAMLPMEDLIKASKTSHLQYRLYPHDMTYHYWCAPKRVKHPSHQEICVEAIRYFRQVYNDIEKQYSERNWLIGSDAIAELKRYILGGDINPSLLGHLTHFAFQVGARRALNFSEFFRGEYGGLAEIKLLQSEVYGRCHSLAVNSDWLMIGEALSHLAELEIKFQEAIFT</sequence>
<protein>
    <recommendedName>
        <fullName evidence="3">Butirosin biosynthesis protein H N-terminal domain-containing protein</fullName>
    </recommendedName>
</protein>
<name>A0ABS4NP25_9BACL</name>
<organism evidence="1 2">
    <name type="scientific">Paenibacillus silagei</name>
    <dbReference type="NCBI Taxonomy" id="1670801"/>
    <lineage>
        <taxon>Bacteria</taxon>
        <taxon>Bacillati</taxon>
        <taxon>Bacillota</taxon>
        <taxon>Bacilli</taxon>
        <taxon>Bacillales</taxon>
        <taxon>Paenibacillaceae</taxon>
        <taxon>Paenibacillus</taxon>
    </lineage>
</organism>
<dbReference type="Proteomes" id="UP000773462">
    <property type="component" value="Unassembled WGS sequence"/>
</dbReference>
<comment type="caution">
    <text evidence="1">The sequence shown here is derived from an EMBL/GenBank/DDBJ whole genome shotgun (WGS) entry which is preliminary data.</text>
</comment>
<keyword evidence="2" id="KW-1185">Reference proteome</keyword>
<accession>A0ABS4NP25</accession>
<dbReference type="RefSeq" id="WP_209870697.1">
    <property type="nucleotide sequence ID" value="NZ_JAGGLV010000003.1"/>
</dbReference>
<evidence type="ECO:0000313" key="2">
    <source>
        <dbReference type="Proteomes" id="UP000773462"/>
    </source>
</evidence>
<evidence type="ECO:0008006" key="3">
    <source>
        <dbReference type="Google" id="ProtNLM"/>
    </source>
</evidence>
<evidence type="ECO:0000313" key="1">
    <source>
        <dbReference type="EMBL" id="MBP2111201.1"/>
    </source>
</evidence>
<proteinExistence type="predicted"/>